<gene>
    <name evidence="4" type="ORF">VXJ25_06450</name>
</gene>
<keyword evidence="4" id="KW-0813">Transport</keyword>
<dbReference type="EMBL" id="JAZGJQ010000006">
    <property type="protein sequence ID" value="MEE6147617.1"/>
    <property type="molecule type" value="Genomic_DNA"/>
</dbReference>
<sequence length="94" mass="9970">MAARIIVACGSGIATSQMVAKKIDRLLREKGVEADVAAVTKEALAEEAEGADAYVAVVKTEEDYDVPTFNGVAFLTGIGEDEELARLVEAVRDK</sequence>
<dbReference type="Proteomes" id="UP001332931">
    <property type="component" value="Unassembled WGS sequence"/>
</dbReference>
<dbReference type="InterPro" id="IPR013011">
    <property type="entry name" value="PTS_EIIB_2"/>
</dbReference>
<feature type="domain" description="PTS EIIB type-2" evidence="3">
    <location>
        <begin position="1"/>
        <end position="94"/>
    </location>
</feature>
<dbReference type="PROSITE" id="PS50902">
    <property type="entry name" value="FLAVODOXIN_LIKE"/>
    <property type="match status" value="1"/>
</dbReference>
<protein>
    <submittedName>
        <fullName evidence="4">PTS sugar transporter subunit IIB</fullName>
        <ecNumber evidence="4">2.7.1.-</ecNumber>
    </submittedName>
</protein>
<evidence type="ECO:0000256" key="1">
    <source>
        <dbReference type="ARBA" id="ARBA00022679"/>
    </source>
</evidence>
<feature type="domain" description="Flavodoxin-like" evidence="2">
    <location>
        <begin position="5"/>
        <end position="94"/>
    </location>
</feature>
<dbReference type="Gene3D" id="3.40.50.2300">
    <property type="match status" value="1"/>
</dbReference>
<dbReference type="PROSITE" id="PS51099">
    <property type="entry name" value="PTS_EIIB_TYPE_2"/>
    <property type="match status" value="1"/>
</dbReference>
<keyword evidence="1 4" id="KW-0808">Transferase</keyword>
<dbReference type="RefSeq" id="WP_330958386.1">
    <property type="nucleotide sequence ID" value="NZ_JAZGJQ010000006.1"/>
</dbReference>
<comment type="caution">
    <text evidence="4">The sequence shown here is derived from an EMBL/GenBank/DDBJ whole genome shotgun (WGS) entry which is preliminary data.</text>
</comment>
<evidence type="ECO:0000259" key="3">
    <source>
        <dbReference type="PROSITE" id="PS51099"/>
    </source>
</evidence>
<keyword evidence="4" id="KW-0762">Sugar transport</keyword>
<accession>A0ABU7RAI9</accession>
<evidence type="ECO:0000313" key="5">
    <source>
        <dbReference type="Proteomes" id="UP001332931"/>
    </source>
</evidence>
<proteinExistence type="predicted"/>
<reference evidence="4 5" key="1">
    <citation type="submission" date="2024-01" db="EMBL/GenBank/DDBJ databases">
        <title>Description of Olsenella sp. nov., isolated from pig feces.</title>
        <authorList>
            <person name="Chang Y.-H."/>
        </authorList>
    </citation>
    <scope>NUCLEOTIDE SEQUENCE [LARGE SCALE GENOMIC DNA]</scope>
    <source>
        <strain evidence="4 5">YH-ols2223</strain>
    </source>
</reference>
<evidence type="ECO:0000259" key="2">
    <source>
        <dbReference type="PROSITE" id="PS50902"/>
    </source>
</evidence>
<dbReference type="Pfam" id="PF02302">
    <property type="entry name" value="PTS_IIB"/>
    <property type="match status" value="1"/>
</dbReference>
<dbReference type="GO" id="GO:0016740">
    <property type="term" value="F:transferase activity"/>
    <property type="evidence" value="ECO:0007669"/>
    <property type="project" value="UniProtKB-KW"/>
</dbReference>
<dbReference type="SUPFAM" id="SSF52794">
    <property type="entry name" value="PTS system IIB component-like"/>
    <property type="match status" value="1"/>
</dbReference>
<keyword evidence="5" id="KW-1185">Reference proteome</keyword>
<dbReference type="InterPro" id="IPR036095">
    <property type="entry name" value="PTS_EIIB-like_sf"/>
</dbReference>
<dbReference type="InterPro" id="IPR008254">
    <property type="entry name" value="Flavodoxin/NO_synth"/>
</dbReference>
<dbReference type="EC" id="2.7.1.-" evidence="4"/>
<dbReference type="CDD" id="cd05566">
    <property type="entry name" value="PTS_IIB_galactitol"/>
    <property type="match status" value="1"/>
</dbReference>
<organism evidence="4 5">
    <name type="scientific">Olsenella absiana</name>
    <dbReference type="NCBI Taxonomy" id="3115222"/>
    <lineage>
        <taxon>Bacteria</taxon>
        <taxon>Bacillati</taxon>
        <taxon>Actinomycetota</taxon>
        <taxon>Coriobacteriia</taxon>
        <taxon>Coriobacteriales</taxon>
        <taxon>Atopobiaceae</taxon>
        <taxon>Olsenella</taxon>
    </lineage>
</organism>
<name>A0ABU7RAI9_9ACTN</name>
<evidence type="ECO:0000313" key="4">
    <source>
        <dbReference type="EMBL" id="MEE6147617.1"/>
    </source>
</evidence>
<dbReference type="InterPro" id="IPR003501">
    <property type="entry name" value="PTS_EIIB_2/3"/>
</dbReference>